<dbReference type="OrthoDB" id="633929at2759"/>
<dbReference type="Gramene" id="PUZ46638">
    <property type="protein sequence ID" value="PUZ46638"/>
    <property type="gene ID" value="GQ55_7G097300"/>
</dbReference>
<sequence>MNINTQSKQQEYPTISSRMHMSKNKWSRSKRNKRLDGSRSSLNKAAFHRKSFYQIGPLSWIKKVINGHTLEKYLALATDFCDAIGLRESCMITLKTSMDSTGSWQVRGISIKNCCSYLLIKGWRRFCQENSLKKGDICTFNVIETTVWHVIITRYKEQIDLPCYLQEKPSASSMKRKRVNDRSSNEEQKRSKGSMISWCKVSSKTGCIFEIGPPAWIKNEINMWYLPPVFCKAIGIQEPCKITLKTSMSSIPSWQARVIPYNHSSHHVNGLKRFCQDNGIKVGDVCTFKIVDTTLWHVVIEPR</sequence>
<feature type="compositionally biased region" description="Polar residues" evidence="6">
    <location>
        <begin position="1"/>
        <end position="19"/>
    </location>
</feature>
<dbReference type="Pfam" id="PF02362">
    <property type="entry name" value="B3"/>
    <property type="match status" value="2"/>
</dbReference>
<evidence type="ECO:0000259" key="7">
    <source>
        <dbReference type="PROSITE" id="PS50863"/>
    </source>
</evidence>
<feature type="compositionally biased region" description="Basic residues" evidence="6">
    <location>
        <begin position="20"/>
        <end position="33"/>
    </location>
</feature>
<feature type="region of interest" description="Disordered" evidence="6">
    <location>
        <begin position="172"/>
        <end position="191"/>
    </location>
</feature>
<dbReference type="CDD" id="cd10017">
    <property type="entry name" value="B3_DNA"/>
    <property type="match status" value="2"/>
</dbReference>
<organism evidence="8 9">
    <name type="scientific">Panicum hallii var. hallii</name>
    <dbReference type="NCBI Taxonomy" id="1504633"/>
    <lineage>
        <taxon>Eukaryota</taxon>
        <taxon>Viridiplantae</taxon>
        <taxon>Streptophyta</taxon>
        <taxon>Embryophyta</taxon>
        <taxon>Tracheophyta</taxon>
        <taxon>Spermatophyta</taxon>
        <taxon>Magnoliopsida</taxon>
        <taxon>Liliopsida</taxon>
        <taxon>Poales</taxon>
        <taxon>Poaceae</taxon>
        <taxon>PACMAD clade</taxon>
        <taxon>Panicoideae</taxon>
        <taxon>Panicodae</taxon>
        <taxon>Paniceae</taxon>
        <taxon>Panicinae</taxon>
        <taxon>Panicum</taxon>
        <taxon>Panicum sect. Panicum</taxon>
    </lineage>
</organism>
<evidence type="ECO:0000313" key="9">
    <source>
        <dbReference type="Proteomes" id="UP000244336"/>
    </source>
</evidence>
<feature type="domain" description="TF-B3" evidence="7">
    <location>
        <begin position="59"/>
        <end position="156"/>
    </location>
</feature>
<keyword evidence="3" id="KW-0238">DNA-binding</keyword>
<dbReference type="AlphaFoldDB" id="A0A2T7CTH5"/>
<dbReference type="PANTHER" id="PTHR31674:SF86">
    <property type="entry name" value="B3 DOMAIN-CONTAINING PROTEIN OS04G0347400-RELATED"/>
    <property type="match status" value="1"/>
</dbReference>
<name>A0A2T7CTH5_9POAL</name>
<dbReference type="Gene3D" id="2.40.330.10">
    <property type="entry name" value="DNA-binding pseudobarrel domain"/>
    <property type="match status" value="2"/>
</dbReference>
<evidence type="ECO:0000256" key="1">
    <source>
        <dbReference type="ARBA" id="ARBA00004123"/>
    </source>
</evidence>
<dbReference type="STRING" id="1504633.A0A2T7CTH5"/>
<evidence type="ECO:0000256" key="2">
    <source>
        <dbReference type="ARBA" id="ARBA00023015"/>
    </source>
</evidence>
<comment type="subcellular location">
    <subcellularLocation>
        <location evidence="1">Nucleus</location>
    </subcellularLocation>
</comment>
<dbReference type="Proteomes" id="UP000244336">
    <property type="component" value="Chromosome 7"/>
</dbReference>
<dbReference type="SMART" id="SM01019">
    <property type="entry name" value="B3"/>
    <property type="match status" value="2"/>
</dbReference>
<protein>
    <recommendedName>
        <fullName evidence="7">TF-B3 domain-containing protein</fullName>
    </recommendedName>
</protein>
<evidence type="ECO:0000256" key="3">
    <source>
        <dbReference type="ARBA" id="ARBA00023125"/>
    </source>
</evidence>
<evidence type="ECO:0000256" key="4">
    <source>
        <dbReference type="ARBA" id="ARBA00023163"/>
    </source>
</evidence>
<dbReference type="GO" id="GO:0003677">
    <property type="term" value="F:DNA binding"/>
    <property type="evidence" value="ECO:0007669"/>
    <property type="project" value="UniProtKB-KW"/>
</dbReference>
<feature type="compositionally biased region" description="Basic and acidic residues" evidence="6">
    <location>
        <begin position="180"/>
        <end position="190"/>
    </location>
</feature>
<keyword evidence="9" id="KW-1185">Reference proteome</keyword>
<accession>A0A2T7CTH5</accession>
<dbReference type="EMBL" id="CM009755">
    <property type="protein sequence ID" value="PUZ46638.1"/>
    <property type="molecule type" value="Genomic_DNA"/>
</dbReference>
<reference evidence="8 9" key="1">
    <citation type="submission" date="2018-04" db="EMBL/GenBank/DDBJ databases">
        <title>WGS assembly of Panicum hallii var. hallii HAL2.</title>
        <authorList>
            <person name="Lovell J."/>
            <person name="Jenkins J."/>
            <person name="Lowry D."/>
            <person name="Mamidi S."/>
            <person name="Sreedasyam A."/>
            <person name="Weng X."/>
            <person name="Barry K."/>
            <person name="Bonette J."/>
            <person name="Campitelli B."/>
            <person name="Daum C."/>
            <person name="Gordon S."/>
            <person name="Gould B."/>
            <person name="Lipzen A."/>
            <person name="MacQueen A."/>
            <person name="Palacio-Mejia J."/>
            <person name="Plott C."/>
            <person name="Shakirov E."/>
            <person name="Shu S."/>
            <person name="Yoshinaga Y."/>
            <person name="Zane M."/>
            <person name="Rokhsar D."/>
            <person name="Grimwood J."/>
            <person name="Schmutz J."/>
            <person name="Juenger T."/>
        </authorList>
    </citation>
    <scope>NUCLEOTIDE SEQUENCE [LARGE SCALE GENOMIC DNA]</scope>
    <source>
        <strain evidence="9">cv. HAL2</strain>
    </source>
</reference>
<dbReference type="GO" id="GO:0005634">
    <property type="term" value="C:nucleus"/>
    <property type="evidence" value="ECO:0007669"/>
    <property type="project" value="UniProtKB-SubCell"/>
</dbReference>
<evidence type="ECO:0000256" key="5">
    <source>
        <dbReference type="ARBA" id="ARBA00023242"/>
    </source>
</evidence>
<evidence type="ECO:0000256" key="6">
    <source>
        <dbReference type="SAM" id="MobiDB-lite"/>
    </source>
</evidence>
<dbReference type="InterPro" id="IPR015300">
    <property type="entry name" value="DNA-bd_pseudobarrel_sf"/>
</dbReference>
<evidence type="ECO:0000313" key="8">
    <source>
        <dbReference type="EMBL" id="PUZ46638.1"/>
    </source>
</evidence>
<gene>
    <name evidence="8" type="ORF">GQ55_7G097300</name>
</gene>
<keyword evidence="5" id="KW-0539">Nucleus</keyword>
<keyword evidence="2" id="KW-0805">Transcription regulation</keyword>
<dbReference type="InterPro" id="IPR039218">
    <property type="entry name" value="REM_fam"/>
</dbReference>
<dbReference type="InterPro" id="IPR003340">
    <property type="entry name" value="B3_DNA-bd"/>
</dbReference>
<dbReference type="PANTHER" id="PTHR31674">
    <property type="entry name" value="B3 DOMAIN-CONTAINING PROTEIN REM-LIKE 3-RELATED"/>
    <property type="match status" value="1"/>
</dbReference>
<dbReference type="PROSITE" id="PS50863">
    <property type="entry name" value="B3"/>
    <property type="match status" value="1"/>
</dbReference>
<feature type="region of interest" description="Disordered" evidence="6">
    <location>
        <begin position="1"/>
        <end position="40"/>
    </location>
</feature>
<dbReference type="SUPFAM" id="SSF101936">
    <property type="entry name" value="DNA-binding pseudobarrel domain"/>
    <property type="match status" value="2"/>
</dbReference>
<proteinExistence type="predicted"/>
<keyword evidence="4" id="KW-0804">Transcription</keyword>